<evidence type="ECO:0000313" key="11">
    <source>
        <dbReference type="EMBL" id="OXV06693.1"/>
    </source>
</evidence>
<comment type="caution">
    <text evidence="11">The sequence shown here is derived from an EMBL/GenBank/DDBJ whole genome shotgun (WGS) entry which is preliminary data.</text>
</comment>
<dbReference type="Gene3D" id="3.40.50.150">
    <property type="entry name" value="Vaccinia Virus protein VP39"/>
    <property type="match status" value="1"/>
</dbReference>
<evidence type="ECO:0000256" key="7">
    <source>
        <dbReference type="ARBA" id="ARBA00022691"/>
    </source>
</evidence>
<feature type="region of interest" description="Disordered" evidence="10">
    <location>
        <begin position="1"/>
        <end position="29"/>
    </location>
</feature>
<keyword evidence="6" id="KW-0808">Transferase</keyword>
<dbReference type="OrthoDB" id="1723750at2759"/>
<evidence type="ECO:0000256" key="5">
    <source>
        <dbReference type="ARBA" id="ARBA00022603"/>
    </source>
</evidence>
<keyword evidence="12" id="KW-1185">Reference proteome</keyword>
<dbReference type="Proteomes" id="UP000243515">
    <property type="component" value="Unassembled WGS sequence"/>
</dbReference>
<dbReference type="GO" id="GO:0018064">
    <property type="term" value="F:protein-L-histidine N-tele-methyltransferase activity"/>
    <property type="evidence" value="ECO:0007669"/>
    <property type="project" value="UniProtKB-EC"/>
</dbReference>
<evidence type="ECO:0000256" key="1">
    <source>
        <dbReference type="ARBA" id="ARBA00004123"/>
    </source>
</evidence>
<dbReference type="PANTHER" id="PTHR14614">
    <property type="entry name" value="HEPATOCELLULAR CARCINOMA-ASSOCIATED ANTIGEN"/>
    <property type="match status" value="1"/>
</dbReference>
<evidence type="ECO:0000256" key="9">
    <source>
        <dbReference type="ARBA" id="ARBA00038126"/>
    </source>
</evidence>
<evidence type="ECO:0000256" key="6">
    <source>
        <dbReference type="ARBA" id="ARBA00022679"/>
    </source>
</evidence>
<keyword evidence="7" id="KW-0949">S-adenosyl-L-methionine</keyword>
<protein>
    <recommendedName>
        <fullName evidence="3">protein-histidine N-methyltransferase</fullName>
        <ecNumber evidence="3">2.1.1.85</ecNumber>
    </recommendedName>
</protein>
<dbReference type="GO" id="GO:0005634">
    <property type="term" value="C:nucleus"/>
    <property type="evidence" value="ECO:0007669"/>
    <property type="project" value="UniProtKB-SubCell"/>
</dbReference>
<evidence type="ECO:0000256" key="4">
    <source>
        <dbReference type="ARBA" id="ARBA00022490"/>
    </source>
</evidence>
<dbReference type="InterPro" id="IPR019410">
    <property type="entry name" value="Methyltransf_16"/>
</dbReference>
<dbReference type="GO" id="GO:0032259">
    <property type="term" value="P:methylation"/>
    <property type="evidence" value="ECO:0007669"/>
    <property type="project" value="UniProtKB-KW"/>
</dbReference>
<evidence type="ECO:0000256" key="8">
    <source>
        <dbReference type="ARBA" id="ARBA00023242"/>
    </source>
</evidence>
<comment type="subcellular location">
    <subcellularLocation>
        <location evidence="2">Cytoplasm</location>
    </subcellularLocation>
    <subcellularLocation>
        <location evidence="1">Nucleus</location>
    </subcellularLocation>
</comment>
<dbReference type="EC" id="2.1.1.85" evidence="3"/>
<keyword evidence="8" id="KW-0539">Nucleus</keyword>
<evidence type="ECO:0000313" key="12">
    <source>
        <dbReference type="Proteomes" id="UP000243515"/>
    </source>
</evidence>
<evidence type="ECO:0000256" key="2">
    <source>
        <dbReference type="ARBA" id="ARBA00004496"/>
    </source>
</evidence>
<accession>A0A232LRA6</accession>
<evidence type="ECO:0000256" key="3">
    <source>
        <dbReference type="ARBA" id="ARBA00012533"/>
    </source>
</evidence>
<reference evidence="11 12" key="1">
    <citation type="journal article" date="2015" name="Environ. Microbiol.">
        <title>Metagenome sequence of Elaphomyces granulatus from sporocarp tissue reveals Ascomycota ectomycorrhizal fingerprints of genome expansion and a Proteobacteria-rich microbiome.</title>
        <authorList>
            <person name="Quandt C.A."/>
            <person name="Kohler A."/>
            <person name="Hesse C.N."/>
            <person name="Sharpton T.J."/>
            <person name="Martin F."/>
            <person name="Spatafora J.W."/>
        </authorList>
    </citation>
    <scope>NUCLEOTIDE SEQUENCE [LARGE SCALE GENOMIC DNA]</scope>
    <source>
        <strain evidence="11 12">OSC145934</strain>
    </source>
</reference>
<comment type="similarity">
    <text evidence="9">Belongs to the methyltransferase superfamily. METTL18 family.</text>
</comment>
<dbReference type="EMBL" id="NPHW01005507">
    <property type="protein sequence ID" value="OXV06693.1"/>
    <property type="molecule type" value="Genomic_DNA"/>
</dbReference>
<keyword evidence="4" id="KW-0963">Cytoplasm</keyword>
<proteinExistence type="inferred from homology"/>
<gene>
    <name evidence="11" type="ORF">Egran_05541</name>
</gene>
<dbReference type="InterPro" id="IPR029063">
    <property type="entry name" value="SAM-dependent_MTases_sf"/>
</dbReference>
<dbReference type="PANTHER" id="PTHR14614:SF39">
    <property type="entry name" value="HISTIDINE PROTEIN METHYLTRANSFERASE 1 HOMOLOG"/>
    <property type="match status" value="1"/>
</dbReference>
<organism evidence="11 12">
    <name type="scientific">Elaphomyces granulatus</name>
    <dbReference type="NCBI Taxonomy" id="519963"/>
    <lineage>
        <taxon>Eukaryota</taxon>
        <taxon>Fungi</taxon>
        <taxon>Dikarya</taxon>
        <taxon>Ascomycota</taxon>
        <taxon>Pezizomycotina</taxon>
        <taxon>Eurotiomycetes</taxon>
        <taxon>Eurotiomycetidae</taxon>
        <taxon>Eurotiales</taxon>
        <taxon>Elaphomycetaceae</taxon>
        <taxon>Elaphomyces</taxon>
    </lineage>
</organism>
<sequence length="389" mass="42508">MTSTFSFGFSGDDIDEEVTTESGDDHAYENQAGLDSRAGLTSEGERYRLEEWIHTLPSQISYNTLTIPYPDGTHTSDVVLGRREIFDIRAQLMAEDEEGNDELISGLETGDIEPDFYEGGFKTWECALDLAKLTATEEAVATGTNRDSRDEEAVHVIELGAGTALPSLALFARLLTRTPQSSRNIQFTLADYNTTVLRLVTLPNILLTWKLNTGQKGDVANALTEAQEKDGEDLEIEPELLEAFRADLATRFITVDFVSGAWSRRLVDLAVESRVHTFQERCRTLILASETIYSPSSLTAFSETLLELLQRCGTATHPGLSSKALVAAKKVYFGVGGGVDEFLAVLLWLAGAAVTVLPRVDVKTEGVGRVVLQVEVPDREQGEPVANGS</sequence>
<evidence type="ECO:0000256" key="10">
    <source>
        <dbReference type="SAM" id="MobiDB-lite"/>
    </source>
</evidence>
<name>A0A232LRA6_9EURO</name>
<dbReference type="AlphaFoldDB" id="A0A232LRA6"/>
<dbReference type="GO" id="GO:0005737">
    <property type="term" value="C:cytoplasm"/>
    <property type="evidence" value="ECO:0007669"/>
    <property type="project" value="UniProtKB-SubCell"/>
</dbReference>
<keyword evidence="5" id="KW-0489">Methyltransferase</keyword>